<sequence>MLKIKEVSKLLPKKKYLYEIDFMRMLIMFGVLSVHTTSIFTSQLKDWTTEFLALSAIHSSMHVTRMAFMFITGLVLFITYHHREFHVFSFLKKRLFLIAIPYLVWNVVYILFESTYEIDLHGSFMGFLKILLLSLIHGDQFYIYYLLITFQFYLVFPMLLFALRKYEKWHLQIFIWSFLFQLLLMSFYKFAIPHLDQSNWPYLLTNYGVFFVTYQCWFVTGGIVACHYDMICKFIEKHYRLIGAILFLGIICMWGHYYLDRAILHESDHKAQSVHQPVFLPYSLFVIAVMLYLGRKWAERRTRRNWQGFSRFVGIASSTSFGMYLVQPFPIYIVNQYIPRIANVHWLFYLSIPIAILFVYVSSMILSYCIGKIPYISYCVGQRTKKKPNTTRAISSLSQR</sequence>
<gene>
    <name evidence="9" type="ORF">G4D61_11400</name>
</gene>
<organism evidence="9 10">
    <name type="scientific">Heyndrickxia ginsengihumi</name>
    <dbReference type="NCBI Taxonomy" id="363870"/>
    <lineage>
        <taxon>Bacteria</taxon>
        <taxon>Bacillati</taxon>
        <taxon>Bacillota</taxon>
        <taxon>Bacilli</taxon>
        <taxon>Bacillales</taxon>
        <taxon>Bacillaceae</taxon>
        <taxon>Heyndrickxia</taxon>
    </lineage>
</organism>
<dbReference type="GO" id="GO:0009246">
    <property type="term" value="P:enterobacterial common antigen biosynthetic process"/>
    <property type="evidence" value="ECO:0007669"/>
    <property type="project" value="TreeGrafter"/>
</dbReference>
<feature type="transmembrane region" description="Helical" evidence="7">
    <location>
        <begin position="346"/>
        <end position="368"/>
    </location>
</feature>
<keyword evidence="9" id="KW-0808">Transferase</keyword>
<name>A0A6M0P9I0_9BACI</name>
<dbReference type="EMBL" id="JAAIWK010000018">
    <property type="protein sequence ID" value="NEY20560.1"/>
    <property type="molecule type" value="Genomic_DNA"/>
</dbReference>
<evidence type="ECO:0000256" key="6">
    <source>
        <dbReference type="ARBA" id="ARBA00023136"/>
    </source>
</evidence>
<evidence type="ECO:0000313" key="9">
    <source>
        <dbReference type="EMBL" id="NEY20560.1"/>
    </source>
</evidence>
<feature type="transmembrane region" description="Helical" evidence="7">
    <location>
        <begin position="309"/>
        <end position="326"/>
    </location>
</feature>
<keyword evidence="10" id="KW-1185">Reference proteome</keyword>
<feature type="transmembrane region" description="Helical" evidence="7">
    <location>
        <begin position="238"/>
        <end position="259"/>
    </location>
</feature>
<feature type="transmembrane region" description="Helical" evidence="7">
    <location>
        <begin position="62"/>
        <end position="82"/>
    </location>
</feature>
<evidence type="ECO:0000259" key="8">
    <source>
        <dbReference type="Pfam" id="PF01757"/>
    </source>
</evidence>
<keyword evidence="9" id="KW-0012">Acyltransferase</keyword>
<dbReference type="PANTHER" id="PTHR40074">
    <property type="entry name" value="O-ACETYLTRANSFERASE WECH"/>
    <property type="match status" value="1"/>
</dbReference>
<evidence type="ECO:0000256" key="4">
    <source>
        <dbReference type="ARBA" id="ARBA00022692"/>
    </source>
</evidence>
<evidence type="ECO:0000256" key="5">
    <source>
        <dbReference type="ARBA" id="ARBA00022989"/>
    </source>
</evidence>
<feature type="transmembrane region" description="Helical" evidence="7">
    <location>
        <begin position="173"/>
        <end position="192"/>
    </location>
</feature>
<keyword evidence="6 7" id="KW-0472">Membrane</keyword>
<keyword evidence="5 7" id="KW-1133">Transmembrane helix</keyword>
<dbReference type="GO" id="GO:0016413">
    <property type="term" value="F:O-acetyltransferase activity"/>
    <property type="evidence" value="ECO:0007669"/>
    <property type="project" value="TreeGrafter"/>
</dbReference>
<accession>A0A6M0P9I0</accession>
<dbReference type="Pfam" id="PF01757">
    <property type="entry name" value="Acyl_transf_3"/>
    <property type="match status" value="1"/>
</dbReference>
<feature type="transmembrane region" description="Helical" evidence="7">
    <location>
        <begin position="279"/>
        <end position="297"/>
    </location>
</feature>
<dbReference type="InterPro" id="IPR002656">
    <property type="entry name" value="Acyl_transf_3_dom"/>
</dbReference>
<comment type="similarity">
    <text evidence="2">Belongs to the acyltransferase 3 family.</text>
</comment>
<feature type="transmembrane region" description="Helical" evidence="7">
    <location>
        <begin position="141"/>
        <end position="161"/>
    </location>
</feature>
<evidence type="ECO:0000256" key="1">
    <source>
        <dbReference type="ARBA" id="ARBA00004651"/>
    </source>
</evidence>
<reference evidence="9 10" key="1">
    <citation type="submission" date="2020-03" db="EMBL/GenBank/DDBJ databases">
        <title>Bacillus aquiflavi sp. nov., isolated from yellow water of strong flavor Chinese baijiu in Yibin region of China.</title>
        <authorList>
            <person name="Xie J."/>
        </authorList>
    </citation>
    <scope>NUCLEOTIDE SEQUENCE [LARGE SCALE GENOMIC DNA]</scope>
    <source>
        <strain evidence="9 10">Gsoil 114</strain>
    </source>
</reference>
<dbReference type="OrthoDB" id="65129at2"/>
<evidence type="ECO:0000256" key="7">
    <source>
        <dbReference type="SAM" id="Phobius"/>
    </source>
</evidence>
<dbReference type="AlphaFoldDB" id="A0A6M0P9I0"/>
<feature type="domain" description="Acyltransferase 3" evidence="8">
    <location>
        <begin position="18"/>
        <end position="368"/>
    </location>
</feature>
<keyword evidence="4 7" id="KW-0812">Transmembrane</keyword>
<dbReference type="GO" id="GO:0005886">
    <property type="term" value="C:plasma membrane"/>
    <property type="evidence" value="ECO:0007669"/>
    <property type="project" value="UniProtKB-SubCell"/>
</dbReference>
<dbReference type="PANTHER" id="PTHR40074:SF2">
    <property type="entry name" value="O-ACETYLTRANSFERASE WECH"/>
    <property type="match status" value="1"/>
</dbReference>
<proteinExistence type="inferred from homology"/>
<feature type="transmembrane region" description="Helical" evidence="7">
    <location>
        <begin position="21"/>
        <end position="42"/>
    </location>
</feature>
<dbReference type="Proteomes" id="UP000476934">
    <property type="component" value="Unassembled WGS sequence"/>
</dbReference>
<feature type="transmembrane region" description="Helical" evidence="7">
    <location>
        <begin position="94"/>
        <end position="112"/>
    </location>
</feature>
<evidence type="ECO:0000256" key="3">
    <source>
        <dbReference type="ARBA" id="ARBA00022475"/>
    </source>
</evidence>
<comment type="caution">
    <text evidence="9">The sequence shown here is derived from an EMBL/GenBank/DDBJ whole genome shotgun (WGS) entry which is preliminary data.</text>
</comment>
<evidence type="ECO:0000313" key="10">
    <source>
        <dbReference type="Proteomes" id="UP000476934"/>
    </source>
</evidence>
<protein>
    <submittedName>
        <fullName evidence="9">Acyltransferase</fullName>
    </submittedName>
</protein>
<keyword evidence="3" id="KW-1003">Cell membrane</keyword>
<feature type="transmembrane region" description="Helical" evidence="7">
    <location>
        <begin position="204"/>
        <end position="226"/>
    </location>
</feature>
<comment type="subcellular location">
    <subcellularLocation>
        <location evidence="1">Cell membrane</location>
        <topology evidence="1">Multi-pass membrane protein</topology>
    </subcellularLocation>
</comment>
<evidence type="ECO:0000256" key="2">
    <source>
        <dbReference type="ARBA" id="ARBA00007400"/>
    </source>
</evidence>